<evidence type="ECO:0000256" key="8">
    <source>
        <dbReference type="ARBA" id="ARBA00023136"/>
    </source>
</evidence>
<evidence type="ECO:0000256" key="6">
    <source>
        <dbReference type="ARBA" id="ARBA00022989"/>
    </source>
</evidence>
<feature type="transmembrane region" description="Helical" evidence="9">
    <location>
        <begin position="25"/>
        <end position="41"/>
    </location>
</feature>
<dbReference type="SUPFAM" id="SSF81563">
    <property type="entry name" value="Photosystem I reaction center subunit X, PsaK"/>
    <property type="match status" value="1"/>
</dbReference>
<keyword evidence="3" id="KW-0602">Photosynthesis</keyword>
<gene>
    <name evidence="10" type="primary">psaK</name>
    <name evidence="11" type="ORF">DA73_0226655</name>
    <name evidence="10" type="ORF">DA73_0400010495</name>
</gene>
<dbReference type="STRING" id="1479485.DA73_0226655"/>
<dbReference type="Proteomes" id="UP000029738">
    <property type="component" value="Unassembled WGS sequence"/>
</dbReference>
<comment type="similarity">
    <text evidence="2">Belongs to the PsaG/PsaK family.</text>
</comment>
<keyword evidence="6 9" id="KW-1133">Transmembrane helix</keyword>
<reference evidence="11" key="1">
    <citation type="journal article" date="2015" name="Genome Announc.">
        <title>Draft Genome Sequence of Tolypothrix boutellei Strain VB521301.</title>
        <authorList>
            <person name="Chandrababunaidu M.M."/>
            <person name="Singh D."/>
            <person name="Sen D."/>
            <person name="Bhan S."/>
            <person name="Das S."/>
            <person name="Gupta A."/>
            <person name="Adhikary S.P."/>
            <person name="Tripathy S."/>
        </authorList>
    </citation>
    <scope>NUCLEOTIDE SEQUENCE</scope>
    <source>
        <strain evidence="11">VB521301</strain>
    </source>
</reference>
<dbReference type="EMBL" id="JHEG04000001">
    <property type="protein sequence ID" value="KAF3885852.1"/>
    <property type="molecule type" value="Genomic_DNA"/>
</dbReference>
<sequence length="84" mass="8450">MTLLTLLAAAATVPATPAINTTVAAIISVSCLVSVLLATRIEKPQVGFKLPVLPLSIPAFIGAMCFGHIIGVGIVLGLTNIGAI</sequence>
<proteinExistence type="inferred from homology"/>
<protein>
    <submittedName>
        <fullName evidence="11">Photosystem I reaction center subunit PsaK</fullName>
    </submittedName>
</protein>
<accession>A0A0C1QWU7</accession>
<evidence type="ECO:0000256" key="4">
    <source>
        <dbReference type="ARBA" id="ARBA00022692"/>
    </source>
</evidence>
<dbReference type="RefSeq" id="WP_038079203.1">
    <property type="nucleotide sequence ID" value="NZ_JHEG04000001.1"/>
</dbReference>
<keyword evidence="5" id="KW-0603">Photosystem I</keyword>
<reference evidence="10" key="2">
    <citation type="submission" date="2019-11" db="EMBL/GenBank/DDBJ databases">
        <title>Improved Assembly of Tolypothrix boutellei genome.</title>
        <authorList>
            <person name="Sarangi A.N."/>
            <person name="Mukherjee M."/>
            <person name="Ghosh S."/>
            <person name="Singh D."/>
            <person name="Das A."/>
            <person name="Kant S."/>
            <person name="Prusty A."/>
            <person name="Tripathy S."/>
        </authorList>
    </citation>
    <scope>NUCLEOTIDE SEQUENCE</scope>
    <source>
        <strain evidence="10">VB521301</strain>
    </source>
</reference>
<evidence type="ECO:0000313" key="11">
    <source>
        <dbReference type="EMBL" id="KIE08223.1"/>
    </source>
</evidence>
<evidence type="ECO:0000256" key="5">
    <source>
        <dbReference type="ARBA" id="ARBA00022836"/>
    </source>
</evidence>
<dbReference type="GO" id="GO:0042651">
    <property type="term" value="C:thylakoid membrane"/>
    <property type="evidence" value="ECO:0007669"/>
    <property type="project" value="InterPro"/>
</dbReference>
<dbReference type="InterPro" id="IPR037101">
    <property type="entry name" value="PSI_PsaK_bact"/>
</dbReference>
<name>A0A0C1QWU7_9CYAN</name>
<dbReference type="GO" id="GO:0015979">
    <property type="term" value="P:photosynthesis"/>
    <property type="evidence" value="ECO:0007669"/>
    <property type="project" value="UniProtKB-KW"/>
</dbReference>
<evidence type="ECO:0000313" key="10">
    <source>
        <dbReference type="EMBL" id="KAF3885852.1"/>
    </source>
</evidence>
<dbReference type="Pfam" id="PF01241">
    <property type="entry name" value="PSI_PSAK"/>
    <property type="match status" value="1"/>
</dbReference>
<keyword evidence="7" id="KW-0793">Thylakoid</keyword>
<evidence type="ECO:0000256" key="1">
    <source>
        <dbReference type="ARBA" id="ARBA00004141"/>
    </source>
</evidence>
<keyword evidence="8 9" id="KW-0472">Membrane</keyword>
<keyword evidence="12" id="KW-1185">Reference proteome</keyword>
<dbReference type="EMBL" id="JHEG02000058">
    <property type="protein sequence ID" value="KIE08223.1"/>
    <property type="molecule type" value="Genomic_DNA"/>
</dbReference>
<evidence type="ECO:0000256" key="9">
    <source>
        <dbReference type="SAM" id="Phobius"/>
    </source>
</evidence>
<evidence type="ECO:0000256" key="2">
    <source>
        <dbReference type="ARBA" id="ARBA00006458"/>
    </source>
</evidence>
<evidence type="ECO:0000256" key="3">
    <source>
        <dbReference type="ARBA" id="ARBA00022531"/>
    </source>
</evidence>
<dbReference type="Gene3D" id="1.20.860.20">
    <property type="entry name" value="Photosystem I PsaK, reaction centre"/>
    <property type="match status" value="1"/>
</dbReference>
<dbReference type="GO" id="GO:0009522">
    <property type="term" value="C:photosystem I"/>
    <property type="evidence" value="ECO:0007669"/>
    <property type="project" value="UniProtKB-KW"/>
</dbReference>
<dbReference type="AlphaFoldDB" id="A0A0C1QWU7"/>
<dbReference type="InterPro" id="IPR000549">
    <property type="entry name" value="PSI_PsaG/PsaK"/>
</dbReference>
<dbReference type="InterPro" id="IPR035982">
    <property type="entry name" value="PSI_centre_PsaK_sf"/>
</dbReference>
<feature type="transmembrane region" description="Helical" evidence="9">
    <location>
        <begin position="53"/>
        <end position="78"/>
    </location>
</feature>
<evidence type="ECO:0000313" key="12">
    <source>
        <dbReference type="Proteomes" id="UP000029738"/>
    </source>
</evidence>
<dbReference type="NCBIfam" id="TIGR03049">
    <property type="entry name" value="PS_I_psaK"/>
    <property type="match status" value="1"/>
</dbReference>
<comment type="subcellular location">
    <subcellularLocation>
        <location evidence="1">Membrane</location>
        <topology evidence="1">Multi-pass membrane protein</topology>
    </subcellularLocation>
</comment>
<evidence type="ECO:0000256" key="7">
    <source>
        <dbReference type="ARBA" id="ARBA00023078"/>
    </source>
</evidence>
<comment type="caution">
    <text evidence="11">The sequence shown here is derived from an EMBL/GenBank/DDBJ whole genome shotgun (WGS) entry which is preliminary data.</text>
</comment>
<keyword evidence="4 9" id="KW-0812">Transmembrane</keyword>
<organism evidence="11">
    <name type="scientific">Tolypothrix bouteillei VB521301</name>
    <dbReference type="NCBI Taxonomy" id="1479485"/>
    <lineage>
        <taxon>Bacteria</taxon>
        <taxon>Bacillati</taxon>
        <taxon>Cyanobacteriota</taxon>
        <taxon>Cyanophyceae</taxon>
        <taxon>Nostocales</taxon>
        <taxon>Tolypothrichaceae</taxon>
        <taxon>Tolypothrix</taxon>
    </lineage>
</organism>
<dbReference type="InterPro" id="IPR017492">
    <property type="entry name" value="PSI_PsaK"/>
</dbReference>
<dbReference type="OrthoDB" id="490946at2"/>